<accession>A0A6J5JN25</accession>
<evidence type="ECO:0000313" key="1">
    <source>
        <dbReference type="EMBL" id="CAB3973576.1"/>
    </source>
</evidence>
<dbReference type="AlphaFoldDB" id="A0A6J5JN25"/>
<proteinExistence type="predicted"/>
<dbReference type="EMBL" id="CABVQG010000006">
    <property type="protein sequence ID" value="VWC60526.1"/>
    <property type="molecule type" value="Genomic_DNA"/>
</dbReference>
<reference evidence="1 4" key="1">
    <citation type="submission" date="2020-04" db="EMBL/GenBank/DDBJ databases">
        <authorList>
            <person name="Depoorter E."/>
        </authorList>
    </citation>
    <scope>NUCLEOTIDE SEQUENCE [LARGE SCALE GENOMIC DNA]</scope>
    <source>
        <strain evidence="1 4">BCC0217</strain>
        <strain evidence="2 3">R-17378</strain>
    </source>
</reference>
<protein>
    <submittedName>
        <fullName evidence="1">Uncharacterized protein</fullName>
    </submittedName>
</protein>
<dbReference type="Proteomes" id="UP000494120">
    <property type="component" value="Unassembled WGS sequence"/>
</dbReference>
<name>A0A6J5JN25_9BURK</name>
<gene>
    <name evidence="2" type="ORF">BLA17378_02243</name>
    <name evidence="1" type="ORF">BLA3211_07573</name>
</gene>
<organism evidence="1 4">
    <name type="scientific">Burkholderia aenigmatica</name>
    <dbReference type="NCBI Taxonomy" id="2015348"/>
    <lineage>
        <taxon>Bacteria</taxon>
        <taxon>Pseudomonadati</taxon>
        <taxon>Pseudomonadota</taxon>
        <taxon>Betaproteobacteria</taxon>
        <taxon>Burkholderiales</taxon>
        <taxon>Burkholderiaceae</taxon>
        <taxon>Burkholderia</taxon>
        <taxon>Burkholderia cepacia complex</taxon>
    </lineage>
</organism>
<dbReference type="Proteomes" id="UP000494301">
    <property type="component" value="Unassembled WGS sequence"/>
</dbReference>
<evidence type="ECO:0000313" key="4">
    <source>
        <dbReference type="Proteomes" id="UP000494301"/>
    </source>
</evidence>
<dbReference type="EMBL" id="CABWIL020000040">
    <property type="protein sequence ID" value="CAB3973576.1"/>
    <property type="molecule type" value="Genomic_DNA"/>
</dbReference>
<evidence type="ECO:0000313" key="2">
    <source>
        <dbReference type="EMBL" id="VWC60526.1"/>
    </source>
</evidence>
<sequence>MDRQIPLGHFTSFAQGSKCLAECLVLTMHTGQLKSASIIGGRTCRNSGYTKNFCSPTTHICQSGVWRSLGGSFSVNTYVVVVNSTGQYLGTHAYCSIGQLRGGPQGGYQEVYTDGLNNWWANNTYWSNQWADPQFVVNCLNLPGAGI</sequence>
<evidence type="ECO:0000313" key="3">
    <source>
        <dbReference type="Proteomes" id="UP000494120"/>
    </source>
</evidence>
<keyword evidence="3" id="KW-1185">Reference proteome</keyword>